<dbReference type="EMBL" id="CAJNOQ010003085">
    <property type="protein sequence ID" value="CAF0994570.1"/>
    <property type="molecule type" value="Genomic_DNA"/>
</dbReference>
<protein>
    <submittedName>
        <fullName evidence="1">Uncharacterized protein</fullName>
    </submittedName>
</protein>
<evidence type="ECO:0000313" key="2">
    <source>
        <dbReference type="EMBL" id="CAF3766274.1"/>
    </source>
</evidence>
<keyword evidence="3" id="KW-1185">Reference proteome</keyword>
<dbReference type="Proteomes" id="UP000681722">
    <property type="component" value="Unassembled WGS sequence"/>
</dbReference>
<organism evidence="1 3">
    <name type="scientific">Didymodactylos carnosus</name>
    <dbReference type="NCBI Taxonomy" id="1234261"/>
    <lineage>
        <taxon>Eukaryota</taxon>
        <taxon>Metazoa</taxon>
        <taxon>Spiralia</taxon>
        <taxon>Gnathifera</taxon>
        <taxon>Rotifera</taxon>
        <taxon>Eurotatoria</taxon>
        <taxon>Bdelloidea</taxon>
        <taxon>Philodinida</taxon>
        <taxon>Philodinidae</taxon>
        <taxon>Didymodactylos</taxon>
    </lineage>
</organism>
<name>A0A814G8T8_9BILA</name>
<dbReference type="Proteomes" id="UP000663829">
    <property type="component" value="Unassembled WGS sequence"/>
</dbReference>
<comment type="caution">
    <text evidence="1">The sequence shown here is derived from an EMBL/GenBank/DDBJ whole genome shotgun (WGS) entry which is preliminary data.</text>
</comment>
<dbReference type="EMBL" id="CAJOBC010003085">
    <property type="protein sequence ID" value="CAF3766274.1"/>
    <property type="molecule type" value="Genomic_DNA"/>
</dbReference>
<accession>A0A814G8T8</accession>
<gene>
    <name evidence="1" type="ORF">GPM918_LOCUS13430</name>
    <name evidence="2" type="ORF">SRO942_LOCUS13430</name>
</gene>
<proteinExistence type="predicted"/>
<dbReference type="OrthoDB" id="167077at2759"/>
<reference evidence="1" key="1">
    <citation type="submission" date="2021-02" db="EMBL/GenBank/DDBJ databases">
        <authorList>
            <person name="Nowell W R."/>
        </authorList>
    </citation>
    <scope>NUCLEOTIDE SEQUENCE</scope>
</reference>
<evidence type="ECO:0000313" key="1">
    <source>
        <dbReference type="EMBL" id="CAF0994570.1"/>
    </source>
</evidence>
<sequence length="373" mass="43625">MHTTKLVETITYYSDYIVIKAITNTTNKLMKYKIQKDSTEEKAHKLVYTILLDELTVIQHKWNSPNNVVNRLQQEKIRLKQLFIDTSNGVVGTNLLTNETNLILNQHLKDGFIKTFTSDIILSLQTKKFVHDYKVLQAYIDLDLIDLIERKNINQLIKNLKNSHIHYITDEFGTVIESIRAQMVHRHQNDIIKLHCGEPCPICKVSCHLEADHNSYEIDLLKLNGQAIVGRVIQILLAARKNTTNDLSKKLHDSYHQPRGLIGCSWIKHRYLLNQLVASDCATSALFTHRFKYKGEHYPFKKYCKIFPEWQLPTLTSKDTLKLREYIFYKYQLELSNEYSKLKCTEMPGRYKHHTLITIKNHLQQVTNETSID</sequence>
<evidence type="ECO:0000313" key="3">
    <source>
        <dbReference type="Proteomes" id="UP000663829"/>
    </source>
</evidence>
<dbReference type="AlphaFoldDB" id="A0A814G8T8"/>